<comment type="caution">
    <text evidence="1">The sequence shown here is derived from an EMBL/GenBank/DDBJ whole genome shotgun (WGS) entry which is preliminary data.</text>
</comment>
<dbReference type="SFLD" id="SFLDG01129">
    <property type="entry name" value="C1.5:_HAD__Beta-PGM__Phosphata"/>
    <property type="match status" value="1"/>
</dbReference>
<proteinExistence type="predicted"/>
<reference evidence="1 2" key="1">
    <citation type="journal article" date="2015" name="Genome Announc.">
        <title>Expanding the biotechnology potential of lactobacilli through comparative genomics of 213 strains and associated genera.</title>
        <authorList>
            <person name="Sun Z."/>
            <person name="Harris H.M."/>
            <person name="McCann A."/>
            <person name="Guo C."/>
            <person name="Argimon S."/>
            <person name="Zhang W."/>
            <person name="Yang X."/>
            <person name="Jeffery I.B."/>
            <person name="Cooney J.C."/>
            <person name="Kagawa T.F."/>
            <person name="Liu W."/>
            <person name="Song Y."/>
            <person name="Salvetti E."/>
            <person name="Wrobel A."/>
            <person name="Rasinkangas P."/>
            <person name="Parkhill J."/>
            <person name="Rea M.C."/>
            <person name="O'Sullivan O."/>
            <person name="Ritari J."/>
            <person name="Douillard F.P."/>
            <person name="Paul Ross R."/>
            <person name="Yang R."/>
            <person name="Briner A.E."/>
            <person name="Felis G.E."/>
            <person name="de Vos W.M."/>
            <person name="Barrangou R."/>
            <person name="Klaenhammer T.R."/>
            <person name="Caufield P.W."/>
            <person name="Cui Y."/>
            <person name="Zhang H."/>
            <person name="O'Toole P.W."/>
        </authorList>
    </citation>
    <scope>NUCLEOTIDE SEQUENCE [LARGE SCALE GENOMIC DNA]</scope>
    <source>
        <strain evidence="1 2">DSM 20183</strain>
    </source>
</reference>
<evidence type="ECO:0000313" key="2">
    <source>
        <dbReference type="Proteomes" id="UP000050929"/>
    </source>
</evidence>
<keyword evidence="1" id="KW-0378">Hydrolase</keyword>
<dbReference type="RefSeq" id="WP_057765286.1">
    <property type="nucleotide sequence ID" value="NZ_AZDG01000008.1"/>
</dbReference>
<dbReference type="GO" id="GO:0006281">
    <property type="term" value="P:DNA repair"/>
    <property type="evidence" value="ECO:0007669"/>
    <property type="project" value="TreeGrafter"/>
</dbReference>
<evidence type="ECO:0000313" key="1">
    <source>
        <dbReference type="EMBL" id="KRK64704.1"/>
    </source>
</evidence>
<dbReference type="InterPro" id="IPR041492">
    <property type="entry name" value="HAD_2"/>
</dbReference>
<dbReference type="Gene3D" id="1.10.150.240">
    <property type="entry name" value="Putative phosphatase, domain 2"/>
    <property type="match status" value="1"/>
</dbReference>
<dbReference type="InterPro" id="IPR006439">
    <property type="entry name" value="HAD-SF_hydro_IA"/>
</dbReference>
<dbReference type="STRING" id="1423811.FC72_GL001945"/>
<dbReference type="AlphaFoldDB" id="A0A0R1IZU3"/>
<dbReference type="PANTHER" id="PTHR43434:SF25">
    <property type="entry name" value="PHOSPHOGLYCOLATE PHOSPHATASE"/>
    <property type="match status" value="1"/>
</dbReference>
<dbReference type="GO" id="GO:0008967">
    <property type="term" value="F:phosphoglycolate phosphatase activity"/>
    <property type="evidence" value="ECO:0007669"/>
    <property type="project" value="TreeGrafter"/>
</dbReference>
<dbReference type="GO" id="GO:0005829">
    <property type="term" value="C:cytosol"/>
    <property type="evidence" value="ECO:0007669"/>
    <property type="project" value="TreeGrafter"/>
</dbReference>
<dbReference type="Pfam" id="PF13419">
    <property type="entry name" value="HAD_2"/>
    <property type="match status" value="1"/>
</dbReference>
<dbReference type="SFLD" id="SFLDS00003">
    <property type="entry name" value="Haloacid_Dehalogenase"/>
    <property type="match status" value="1"/>
</dbReference>
<dbReference type="InterPro" id="IPR050155">
    <property type="entry name" value="HAD-like_hydrolase_sf"/>
</dbReference>
<dbReference type="OrthoDB" id="9807630at2"/>
<name>A0A0R1IZU3_9LACO</name>
<keyword evidence="2" id="KW-1185">Reference proteome</keyword>
<dbReference type="PATRIC" id="fig|1423811.3.peg.1989"/>
<dbReference type="SUPFAM" id="SSF56784">
    <property type="entry name" value="HAD-like"/>
    <property type="match status" value="1"/>
</dbReference>
<dbReference type="Proteomes" id="UP000050929">
    <property type="component" value="Unassembled WGS sequence"/>
</dbReference>
<dbReference type="InterPro" id="IPR023214">
    <property type="entry name" value="HAD_sf"/>
</dbReference>
<dbReference type="NCBIfam" id="TIGR01549">
    <property type="entry name" value="HAD-SF-IA-v1"/>
    <property type="match status" value="1"/>
</dbReference>
<dbReference type="InterPro" id="IPR036412">
    <property type="entry name" value="HAD-like_sf"/>
</dbReference>
<sequence>MTSIIWDFDGTLANSYPGMVAATQKALAENFKIKISKDTIYNGIKETSIRKFVADLLEKNDDTSADDLDTFYKAYTLYERQFHDQIRLMPHAKISLDYLKSKKFDQFIVTHRDQSISDIAKKLGIADYFEEMVSVSDDFNRKPDPEMLNYLIDKYKLDPKDMFVIGDRKIDIDFGKSVLAKTILLSEDEETDADYQIKSLNDLNGIL</sequence>
<dbReference type="PANTHER" id="PTHR43434">
    <property type="entry name" value="PHOSPHOGLYCOLATE PHOSPHATASE"/>
    <property type="match status" value="1"/>
</dbReference>
<dbReference type="InterPro" id="IPR023198">
    <property type="entry name" value="PGP-like_dom2"/>
</dbReference>
<organism evidence="1 2">
    <name type="scientific">Companilactobacillus tucceti DSM 20183</name>
    <dbReference type="NCBI Taxonomy" id="1423811"/>
    <lineage>
        <taxon>Bacteria</taxon>
        <taxon>Bacillati</taxon>
        <taxon>Bacillota</taxon>
        <taxon>Bacilli</taxon>
        <taxon>Lactobacillales</taxon>
        <taxon>Lactobacillaceae</taxon>
        <taxon>Companilactobacillus</taxon>
    </lineage>
</organism>
<gene>
    <name evidence="1" type="ORF">FC72_GL001945</name>
</gene>
<accession>A0A0R1IZU3</accession>
<protein>
    <submittedName>
        <fullName evidence="1">HAD-superfamily hydrolase, subfamily IA, variant 1</fullName>
    </submittedName>
</protein>
<dbReference type="Gene3D" id="3.40.50.1000">
    <property type="entry name" value="HAD superfamily/HAD-like"/>
    <property type="match status" value="1"/>
</dbReference>
<dbReference type="EMBL" id="AZDG01000008">
    <property type="protein sequence ID" value="KRK64704.1"/>
    <property type="molecule type" value="Genomic_DNA"/>
</dbReference>